<name>O93943_PYRBR</name>
<protein>
    <submittedName>
        <fullName evidence="1">Metallothionein-like protein</fullName>
    </submittedName>
</protein>
<sequence length="86" mass="9230">MAYIGVLQVVSAWVSNATRCGIKLTSSNCSCTASYRSTMFRINFSPALVLIVPSCPASCSKDASHAVCLVEMPAWRRLAASTKEGR</sequence>
<dbReference type="EMBL" id="AJ006073">
    <property type="protein sequence ID" value="CAA06845.1"/>
    <property type="molecule type" value="Genomic_DNA"/>
</dbReference>
<organism evidence="1">
    <name type="scientific">Pyrenopeziza brassicae</name>
    <dbReference type="NCBI Taxonomy" id="76659"/>
    <lineage>
        <taxon>Eukaryota</taxon>
        <taxon>Fungi</taxon>
        <taxon>Dikarya</taxon>
        <taxon>Ascomycota</taxon>
        <taxon>Pezizomycotina</taxon>
        <taxon>Leotiomycetes</taxon>
        <taxon>Helotiales</taxon>
        <taxon>Ploettnerulaceae</taxon>
        <taxon>Pyrenopeziza</taxon>
    </lineage>
</organism>
<gene>
    <name evidence="1" type="primary">pmt1</name>
</gene>
<reference evidence="1" key="1">
    <citation type="journal article" date="1998" name="Mol. Microbiol.">
        <title>Cloning of the mating type loci from Pyrenopeziza brassicae reveals the presence of a novel mating type gene within a discomycete MAT 1-2 locus encoding a putative metallothionein-like protein.</title>
        <authorList>
            <person name="Singh G."/>
            <person name="Ashby A.M."/>
        </authorList>
    </citation>
    <scope>NUCLEOTIDE SEQUENCE</scope>
    <source>
        <strain evidence="1">JH26</strain>
    </source>
</reference>
<accession>O93943</accession>
<proteinExistence type="predicted"/>
<evidence type="ECO:0000313" key="1">
    <source>
        <dbReference type="EMBL" id="CAA06845.1"/>
    </source>
</evidence>
<dbReference type="AlphaFoldDB" id="O93943"/>